<evidence type="ECO:0000256" key="1">
    <source>
        <dbReference type="ARBA" id="ARBA00009922"/>
    </source>
</evidence>
<name>A0ABT4DET8_FUSSI</name>
<dbReference type="Pfam" id="PF13361">
    <property type="entry name" value="UvrD_C"/>
    <property type="match status" value="1"/>
</dbReference>
<evidence type="ECO:0000256" key="2">
    <source>
        <dbReference type="ARBA" id="ARBA00022741"/>
    </source>
</evidence>
<keyword evidence="3 11" id="KW-0378">Hydrolase</keyword>
<dbReference type="InterPro" id="IPR014016">
    <property type="entry name" value="UvrD-like_ATP-bd"/>
</dbReference>
<evidence type="ECO:0000256" key="10">
    <source>
        <dbReference type="ARBA" id="ARBA00048988"/>
    </source>
</evidence>
<evidence type="ECO:0000256" key="6">
    <source>
        <dbReference type="ARBA" id="ARBA00023125"/>
    </source>
</evidence>
<dbReference type="InterPro" id="IPR000212">
    <property type="entry name" value="DNA_helicase_UvrD/REP"/>
</dbReference>
<keyword evidence="6" id="KW-0238">DNA-binding</keyword>
<evidence type="ECO:0000256" key="11">
    <source>
        <dbReference type="PROSITE-ProRule" id="PRU00560"/>
    </source>
</evidence>
<dbReference type="InterPro" id="IPR014017">
    <property type="entry name" value="DNA_helicase_UvrD-like_C"/>
</dbReference>
<evidence type="ECO:0000256" key="8">
    <source>
        <dbReference type="ARBA" id="ARBA00034617"/>
    </source>
</evidence>
<evidence type="ECO:0000256" key="7">
    <source>
        <dbReference type="ARBA" id="ARBA00023235"/>
    </source>
</evidence>
<keyword evidence="2 11" id="KW-0547">Nucleotide-binding</keyword>
<evidence type="ECO:0000256" key="5">
    <source>
        <dbReference type="ARBA" id="ARBA00022840"/>
    </source>
</evidence>
<sequence length="791" mass="94221">MSEIILSNEQISVARYSENGIIRVNGGPGSGKTLVAVKRAIFLAREYKYAEKGDKILFLFYNKSLKNTIQKLFNSDKNYEEVKDKIEIESIDSFFVKEYLNKLNEEFLTFLKSARNSKAFKRSFEEDRKERIESILSLRKDEFKRFSPKDSEFVLSEIDWLRNCCYTKKEEYIETSRLGRGNQPRLNKEDKEEIYKILDLYRGSREKTLRYTDFYDMALLFLFYYEKEENRGRIKKYNHIIVDEAQDLSKIHFRFINLICEVGKTSPNTISFFMDKDQSIYLSQAWIYESKRNLKQIGININKSLTLNRAYRNVKEIFDVAKKLVPEMKLDEDSSNDKNKNLTLTFSIDRGIKPFYIKYSAPEDRLEDLCKNIKILVEEFNYKYDDISIITLKDKNMKEIEKYLKKHSIQYIRKNKSINTNAVNITTYYSSKGTENKVIFIPSLDELNPDDLIEFYPDKTNYEILDELRKLLYIGMTRATEVLIMSSLKEETEYLKNLLDVFNFEEDFINIDSDTNDFYNVFNSEINRNENIEKNSNKFTEIKEIVQEEKINDIAIKNELENLKINESDDNNLKIEEQIEEVFPLAQKSTKIGLVKAEKLFLRAEKEDVYLGTEAFEYLKSLECEIRTYYITIHEKYLKDSYNKNEKISTILNELKDNSEFKTAVKDCLKYKVFDERNDLAHEYNEYSYDNLLKVRELVKEKLLPKFIKAFKKFRTNKELEEFVIVGKLETEYNKVDIKRKKYYTYYIVDEENNEYPAFSVNKYEQNKTYKLSINKIMLKGNEYYRIISAI</sequence>
<evidence type="ECO:0000313" key="13">
    <source>
        <dbReference type="EMBL" id="MCY7007120.1"/>
    </source>
</evidence>
<evidence type="ECO:0000256" key="4">
    <source>
        <dbReference type="ARBA" id="ARBA00022806"/>
    </source>
</evidence>
<keyword evidence="7" id="KW-0413">Isomerase</keyword>
<dbReference type="PROSITE" id="PS51198">
    <property type="entry name" value="UVRD_HELICASE_ATP_BIND"/>
    <property type="match status" value="1"/>
</dbReference>
<reference evidence="13" key="1">
    <citation type="submission" date="2022-09" db="EMBL/GenBank/DDBJ databases">
        <authorList>
            <person name="Zoaiter M."/>
        </authorList>
    </citation>
    <scope>NUCLEOTIDE SEQUENCE</scope>
    <source>
        <strain evidence="13">DSM 19848</strain>
    </source>
</reference>
<protein>
    <recommendedName>
        <fullName evidence="9">DNA 3'-5' helicase</fullName>
        <ecNumber evidence="9">5.6.2.4</ecNumber>
    </recommendedName>
</protein>
<dbReference type="EC" id="5.6.2.4" evidence="9"/>
<dbReference type="Proteomes" id="UP001062738">
    <property type="component" value="Unassembled WGS sequence"/>
</dbReference>
<evidence type="ECO:0000313" key="14">
    <source>
        <dbReference type="Proteomes" id="UP001062738"/>
    </source>
</evidence>
<gene>
    <name evidence="13" type="ORF">OCK72_00480</name>
</gene>
<dbReference type="PANTHER" id="PTHR11070:SF2">
    <property type="entry name" value="ATP-DEPENDENT DNA HELICASE SRS2"/>
    <property type="match status" value="1"/>
</dbReference>
<keyword evidence="4 11" id="KW-0347">Helicase</keyword>
<evidence type="ECO:0000256" key="9">
    <source>
        <dbReference type="ARBA" id="ARBA00034808"/>
    </source>
</evidence>
<dbReference type="Pfam" id="PF00580">
    <property type="entry name" value="UvrD-helicase"/>
    <property type="match status" value="1"/>
</dbReference>
<feature type="domain" description="UvrD-like helicase ATP-binding" evidence="12">
    <location>
        <begin position="5"/>
        <end position="314"/>
    </location>
</feature>
<keyword evidence="5 11" id="KW-0067">ATP-binding</keyword>
<accession>A0ABT4DET8</accession>
<dbReference type="Gene3D" id="3.40.50.300">
    <property type="entry name" value="P-loop containing nucleotide triphosphate hydrolases"/>
    <property type="match status" value="2"/>
</dbReference>
<keyword evidence="14" id="KW-1185">Reference proteome</keyword>
<feature type="binding site" evidence="11">
    <location>
        <begin position="26"/>
        <end position="33"/>
    </location>
    <ligand>
        <name>ATP</name>
        <dbReference type="ChEBI" id="CHEBI:30616"/>
    </ligand>
</feature>
<comment type="similarity">
    <text evidence="1">Belongs to the helicase family. UvrD subfamily.</text>
</comment>
<comment type="catalytic activity">
    <reaction evidence="10">
        <text>ATP + H2O = ADP + phosphate + H(+)</text>
        <dbReference type="Rhea" id="RHEA:13065"/>
        <dbReference type="ChEBI" id="CHEBI:15377"/>
        <dbReference type="ChEBI" id="CHEBI:15378"/>
        <dbReference type="ChEBI" id="CHEBI:30616"/>
        <dbReference type="ChEBI" id="CHEBI:43474"/>
        <dbReference type="ChEBI" id="CHEBI:456216"/>
        <dbReference type="EC" id="5.6.2.4"/>
    </reaction>
</comment>
<evidence type="ECO:0000256" key="3">
    <source>
        <dbReference type="ARBA" id="ARBA00022801"/>
    </source>
</evidence>
<dbReference type="InterPro" id="IPR027417">
    <property type="entry name" value="P-loop_NTPase"/>
</dbReference>
<organism evidence="13 14">
    <name type="scientific">Fusobacterium simiae</name>
    <dbReference type="NCBI Taxonomy" id="855"/>
    <lineage>
        <taxon>Bacteria</taxon>
        <taxon>Fusobacteriati</taxon>
        <taxon>Fusobacteriota</taxon>
        <taxon>Fusobacteriia</taxon>
        <taxon>Fusobacteriales</taxon>
        <taxon>Fusobacteriaceae</taxon>
        <taxon>Fusobacterium</taxon>
    </lineage>
</organism>
<dbReference type="RefSeq" id="WP_265151212.1">
    <property type="nucleotide sequence ID" value="NZ_JAOXXL010000001.1"/>
</dbReference>
<comment type="catalytic activity">
    <reaction evidence="8">
        <text>Couples ATP hydrolysis with the unwinding of duplex DNA by translocating in the 3'-5' direction.</text>
        <dbReference type="EC" id="5.6.2.4"/>
    </reaction>
</comment>
<evidence type="ECO:0000259" key="12">
    <source>
        <dbReference type="PROSITE" id="PS51198"/>
    </source>
</evidence>
<dbReference type="Gene3D" id="1.10.10.160">
    <property type="match status" value="1"/>
</dbReference>
<dbReference type="InterPro" id="IPR013986">
    <property type="entry name" value="DExx_box_DNA_helicase_dom_sf"/>
</dbReference>
<comment type="caution">
    <text evidence="13">The sequence shown here is derived from an EMBL/GenBank/DDBJ whole genome shotgun (WGS) entry which is preliminary data.</text>
</comment>
<dbReference type="PANTHER" id="PTHR11070">
    <property type="entry name" value="UVRD / RECB / PCRA DNA HELICASE FAMILY MEMBER"/>
    <property type="match status" value="1"/>
</dbReference>
<dbReference type="SUPFAM" id="SSF52540">
    <property type="entry name" value="P-loop containing nucleoside triphosphate hydrolases"/>
    <property type="match status" value="1"/>
</dbReference>
<proteinExistence type="inferred from homology"/>
<dbReference type="EMBL" id="JAOXXL010000001">
    <property type="protein sequence ID" value="MCY7007120.1"/>
    <property type="molecule type" value="Genomic_DNA"/>
</dbReference>